<evidence type="ECO:0000313" key="2">
    <source>
        <dbReference type="EMBL" id="MBB5513945.1"/>
    </source>
</evidence>
<dbReference type="Proteomes" id="UP000580797">
    <property type="component" value="Unassembled WGS sequence"/>
</dbReference>
<feature type="region of interest" description="Disordered" evidence="1">
    <location>
        <begin position="1"/>
        <end position="81"/>
    </location>
</feature>
<dbReference type="RefSeq" id="WP_221244891.1">
    <property type="nucleotide sequence ID" value="NZ_BAAARH010000011.1"/>
</dbReference>
<gene>
    <name evidence="2" type="ORF">HD598_002692</name>
</gene>
<dbReference type="EMBL" id="JACHDR010000002">
    <property type="protein sequence ID" value="MBB5513945.1"/>
    <property type="molecule type" value="Genomic_DNA"/>
</dbReference>
<accession>A0A7W8TW14</accession>
<organism evidence="2 3">
    <name type="scientific">Neomicrococcus aestuarii</name>
    <dbReference type="NCBI Taxonomy" id="556325"/>
    <lineage>
        <taxon>Bacteria</taxon>
        <taxon>Bacillati</taxon>
        <taxon>Actinomycetota</taxon>
        <taxon>Actinomycetes</taxon>
        <taxon>Micrococcales</taxon>
        <taxon>Micrococcaceae</taxon>
        <taxon>Neomicrococcus</taxon>
    </lineage>
</organism>
<reference evidence="2 3" key="1">
    <citation type="submission" date="2020-08" db="EMBL/GenBank/DDBJ databases">
        <title>Sequencing the genomes of 1000 actinobacteria strains.</title>
        <authorList>
            <person name="Klenk H.-P."/>
        </authorList>
    </citation>
    <scope>NUCLEOTIDE SEQUENCE [LARGE SCALE GENOMIC DNA]</scope>
    <source>
        <strain evidence="2 3">DSM 105783</strain>
    </source>
</reference>
<evidence type="ECO:0000313" key="3">
    <source>
        <dbReference type="Proteomes" id="UP000580797"/>
    </source>
</evidence>
<feature type="compositionally biased region" description="Polar residues" evidence="1">
    <location>
        <begin position="62"/>
        <end position="76"/>
    </location>
</feature>
<sequence length="166" mass="18546">MTENKPSRGLTKKLGHVASESRKPSGDLGILFAKNRSENAPAPQETPQPAAIPKASERTPGVTDSVSNRLTESVTNRVPKYRQLKRREARIHEEQADELTLMARQLNMQRKRPDGTTVGERITDNTLIRVAIDLLLKHREELHGTSEQELAISLGLTPREVPSQEK</sequence>
<name>A0A7W8TW14_9MICC</name>
<dbReference type="AlphaFoldDB" id="A0A7W8TW14"/>
<evidence type="ECO:0000256" key="1">
    <source>
        <dbReference type="SAM" id="MobiDB-lite"/>
    </source>
</evidence>
<feature type="compositionally biased region" description="Low complexity" evidence="1">
    <location>
        <begin position="40"/>
        <end position="53"/>
    </location>
</feature>
<protein>
    <submittedName>
        <fullName evidence="2">Uncharacterized protein</fullName>
    </submittedName>
</protein>
<proteinExistence type="predicted"/>
<comment type="caution">
    <text evidence="2">The sequence shown here is derived from an EMBL/GenBank/DDBJ whole genome shotgun (WGS) entry which is preliminary data.</text>
</comment>